<dbReference type="SUPFAM" id="SSF54593">
    <property type="entry name" value="Glyoxalase/Bleomycin resistance protein/Dihydroxybiphenyl dioxygenase"/>
    <property type="match status" value="1"/>
</dbReference>
<accession>A0ABQ5QEM8</accession>
<keyword evidence="3" id="KW-1185">Reference proteome</keyword>
<comment type="caution">
    <text evidence="2">The sequence shown here is derived from an EMBL/GenBank/DDBJ whole genome shotgun (WGS) entry which is preliminary data.</text>
</comment>
<reference evidence="2 3" key="1">
    <citation type="journal article" date="2023" name="Antonie Van Leeuwenhoek">
        <title>Mesoterricola silvestris gen. nov., sp. nov., Mesoterricola sediminis sp. nov., Geothrix oryzae sp. nov., Geothrix edaphica sp. nov., Geothrix rubra sp. nov., and Geothrix limicola sp. nov., six novel members of Acidobacteriota isolated from soils.</title>
        <authorList>
            <person name="Itoh H."/>
            <person name="Sugisawa Y."/>
            <person name="Mise K."/>
            <person name="Xu Z."/>
            <person name="Kuniyasu M."/>
            <person name="Ushijima N."/>
            <person name="Kawano K."/>
            <person name="Kobayashi E."/>
            <person name="Shiratori Y."/>
            <person name="Masuda Y."/>
            <person name="Senoo K."/>
        </authorList>
    </citation>
    <scope>NUCLEOTIDE SEQUENCE [LARGE SCALE GENOMIC DNA]</scope>
    <source>
        <strain evidence="2 3">Red804</strain>
    </source>
</reference>
<proteinExistence type="predicted"/>
<sequence>MKIELTSVLVNDQAHALAFYTEVLGFMQKRNIPLGEVRWLTVVSAEGPDHVELLLEPNSNPAARTYQRALLEQGIPLTAFRVADLDSEYVRLKSLGVSFSMNPTDVGMASLAVFDDTCGNLIQIYQAKND</sequence>
<gene>
    <name evidence="2" type="ORF">GETHLI_15990</name>
</gene>
<dbReference type="EMBL" id="BSDE01000003">
    <property type="protein sequence ID" value="GLH73097.1"/>
    <property type="molecule type" value="Genomic_DNA"/>
</dbReference>
<dbReference type="PANTHER" id="PTHR36437:SF2">
    <property type="entry name" value="GLYOXALASE_BLEOMYCIN RESISTANCE PROTEIN_DIOXYGENASE"/>
    <property type="match status" value="1"/>
</dbReference>
<dbReference type="PROSITE" id="PS51819">
    <property type="entry name" value="VOC"/>
    <property type="match status" value="1"/>
</dbReference>
<evidence type="ECO:0000259" key="1">
    <source>
        <dbReference type="PROSITE" id="PS51819"/>
    </source>
</evidence>
<dbReference type="Proteomes" id="UP001165069">
    <property type="component" value="Unassembled WGS sequence"/>
</dbReference>
<dbReference type="Pfam" id="PF00903">
    <property type="entry name" value="Glyoxalase"/>
    <property type="match status" value="1"/>
</dbReference>
<name>A0ABQ5QEM8_9BACT</name>
<evidence type="ECO:0000313" key="3">
    <source>
        <dbReference type="Proteomes" id="UP001165069"/>
    </source>
</evidence>
<protein>
    <recommendedName>
        <fullName evidence="1">VOC domain-containing protein</fullName>
    </recommendedName>
</protein>
<dbReference type="CDD" id="cd07263">
    <property type="entry name" value="VOC_like"/>
    <property type="match status" value="1"/>
</dbReference>
<dbReference type="InterPro" id="IPR029068">
    <property type="entry name" value="Glyas_Bleomycin-R_OHBP_Dase"/>
</dbReference>
<dbReference type="Gene3D" id="3.10.180.10">
    <property type="entry name" value="2,3-Dihydroxybiphenyl 1,2-Dioxygenase, domain 1"/>
    <property type="match status" value="1"/>
</dbReference>
<organism evidence="2 3">
    <name type="scientific">Geothrix limicola</name>
    <dbReference type="NCBI Taxonomy" id="2927978"/>
    <lineage>
        <taxon>Bacteria</taxon>
        <taxon>Pseudomonadati</taxon>
        <taxon>Acidobacteriota</taxon>
        <taxon>Holophagae</taxon>
        <taxon>Holophagales</taxon>
        <taxon>Holophagaceae</taxon>
        <taxon>Geothrix</taxon>
    </lineage>
</organism>
<dbReference type="PANTHER" id="PTHR36437">
    <property type="entry name" value="GLYOXALASE/BLEOMYCIN RESISTANCE PROTEIN/DIOXYGENASE"/>
    <property type="match status" value="1"/>
</dbReference>
<dbReference type="RefSeq" id="WP_285573691.1">
    <property type="nucleotide sequence ID" value="NZ_BSDE01000003.1"/>
</dbReference>
<dbReference type="InterPro" id="IPR037523">
    <property type="entry name" value="VOC_core"/>
</dbReference>
<dbReference type="InterPro" id="IPR004360">
    <property type="entry name" value="Glyas_Fos-R_dOase_dom"/>
</dbReference>
<feature type="domain" description="VOC" evidence="1">
    <location>
        <begin position="2"/>
        <end position="127"/>
    </location>
</feature>
<evidence type="ECO:0000313" key="2">
    <source>
        <dbReference type="EMBL" id="GLH73097.1"/>
    </source>
</evidence>